<name>A0A8T2RQC2_CERRI</name>
<dbReference type="AlphaFoldDB" id="A0A8T2RQC2"/>
<accession>A0A8T2RQC2</accession>
<evidence type="ECO:0000313" key="2">
    <source>
        <dbReference type="Proteomes" id="UP000825935"/>
    </source>
</evidence>
<gene>
    <name evidence="1" type="ORF">KP509_25G051500</name>
</gene>
<protein>
    <submittedName>
        <fullName evidence="1">Uncharacterized protein</fullName>
    </submittedName>
</protein>
<sequence>MLPPSVASLKCSFTASTSLCWLPFTLQIVSHCTYSERPSLATLLTDVASSIACRRRFVGMFPSCLYTKISSQETSFSRTPLFTGLVVSGHVEFSVAADILLAVSAGVGTTEIGRCRRSCFRVLSAKINPNQSDGFTFCLQRVLSIGHEAFCLMDMMHSWGYDPCSFVVKRERQLKVYSVLRFSCAKINGFSLFVCYP</sequence>
<dbReference type="Proteomes" id="UP000825935">
    <property type="component" value="Chromosome 25"/>
</dbReference>
<reference evidence="1" key="1">
    <citation type="submission" date="2021-08" db="EMBL/GenBank/DDBJ databases">
        <title>WGS assembly of Ceratopteris richardii.</title>
        <authorList>
            <person name="Marchant D.B."/>
            <person name="Chen G."/>
            <person name="Jenkins J."/>
            <person name="Shu S."/>
            <person name="Leebens-Mack J."/>
            <person name="Grimwood J."/>
            <person name="Schmutz J."/>
            <person name="Soltis P."/>
            <person name="Soltis D."/>
            <person name="Chen Z.-H."/>
        </authorList>
    </citation>
    <scope>NUCLEOTIDE SEQUENCE</scope>
    <source>
        <strain evidence="1">Whitten #5841</strain>
        <tissue evidence="1">Leaf</tissue>
    </source>
</reference>
<evidence type="ECO:0000313" key="1">
    <source>
        <dbReference type="EMBL" id="KAH7298622.1"/>
    </source>
</evidence>
<comment type="caution">
    <text evidence="1">The sequence shown here is derived from an EMBL/GenBank/DDBJ whole genome shotgun (WGS) entry which is preliminary data.</text>
</comment>
<keyword evidence="2" id="KW-1185">Reference proteome</keyword>
<dbReference type="EMBL" id="CM035430">
    <property type="protein sequence ID" value="KAH7298622.1"/>
    <property type="molecule type" value="Genomic_DNA"/>
</dbReference>
<organism evidence="1 2">
    <name type="scientific">Ceratopteris richardii</name>
    <name type="common">Triangle waterfern</name>
    <dbReference type="NCBI Taxonomy" id="49495"/>
    <lineage>
        <taxon>Eukaryota</taxon>
        <taxon>Viridiplantae</taxon>
        <taxon>Streptophyta</taxon>
        <taxon>Embryophyta</taxon>
        <taxon>Tracheophyta</taxon>
        <taxon>Polypodiopsida</taxon>
        <taxon>Polypodiidae</taxon>
        <taxon>Polypodiales</taxon>
        <taxon>Pteridineae</taxon>
        <taxon>Pteridaceae</taxon>
        <taxon>Parkerioideae</taxon>
        <taxon>Ceratopteris</taxon>
    </lineage>
</organism>
<proteinExistence type="predicted"/>